<dbReference type="Gene3D" id="3.50.50.60">
    <property type="entry name" value="FAD/NAD(P)-binding domain"/>
    <property type="match status" value="1"/>
</dbReference>
<dbReference type="AlphaFoldDB" id="A0A2W7BYT3"/>
<feature type="domain" description="GCVT N-terminal" evidence="3">
    <location>
        <begin position="588"/>
        <end position="856"/>
    </location>
</feature>
<comment type="caution">
    <text evidence="7">The sequence shown here is derived from an EMBL/GenBank/DDBJ whole genome shotgun (WGS) entry which is preliminary data.</text>
</comment>
<keyword evidence="8" id="KW-1185">Reference proteome</keyword>
<dbReference type="InterPro" id="IPR027266">
    <property type="entry name" value="TrmE/GcvT-like"/>
</dbReference>
<feature type="domain" description="Aminomethyltransferase C-terminal" evidence="5">
    <location>
        <begin position="875"/>
        <end position="956"/>
    </location>
</feature>
<gene>
    <name evidence="7" type="ORF">B5V02_31665</name>
</gene>
<accession>A0A2W7BYT3</accession>
<dbReference type="InterPro" id="IPR028896">
    <property type="entry name" value="GcvT/YgfZ/DmdA"/>
</dbReference>
<feature type="domain" description="SoxA A3" evidence="6">
    <location>
        <begin position="493"/>
        <end position="577"/>
    </location>
</feature>
<dbReference type="PANTHER" id="PTHR43757">
    <property type="entry name" value="AMINOMETHYLTRANSFERASE"/>
    <property type="match status" value="1"/>
</dbReference>
<dbReference type="SUPFAM" id="SSF101790">
    <property type="entry name" value="Aminomethyltransferase beta-barrel domain"/>
    <property type="match status" value="1"/>
</dbReference>
<proteinExistence type="inferred from homology"/>
<dbReference type="GO" id="GO:0008168">
    <property type="term" value="F:methyltransferase activity"/>
    <property type="evidence" value="ECO:0007669"/>
    <property type="project" value="UniProtKB-KW"/>
</dbReference>
<dbReference type="Gene3D" id="3.30.1360.120">
    <property type="entry name" value="Probable tRNA modification gtpase trme, domain 1"/>
    <property type="match status" value="1"/>
</dbReference>
<evidence type="ECO:0000313" key="7">
    <source>
        <dbReference type="EMBL" id="PZV34668.1"/>
    </source>
</evidence>
<dbReference type="Gene3D" id="1.10.10.1100">
    <property type="entry name" value="BFD-like [2Fe-2S]-binding domain"/>
    <property type="match status" value="1"/>
</dbReference>
<evidence type="ECO:0000259" key="3">
    <source>
        <dbReference type="Pfam" id="PF01571"/>
    </source>
</evidence>
<dbReference type="Pfam" id="PF07992">
    <property type="entry name" value="Pyr_redox_2"/>
    <property type="match status" value="1"/>
</dbReference>
<evidence type="ECO:0000256" key="1">
    <source>
        <dbReference type="ARBA" id="ARBA00008609"/>
    </source>
</evidence>
<name>A0A2W7BYT3_9HYPH</name>
<protein>
    <submittedName>
        <fullName evidence="7">Aminomethyltransferase</fullName>
    </submittedName>
</protein>
<dbReference type="PANTHER" id="PTHR43757:SF2">
    <property type="entry name" value="AMINOMETHYLTRANSFERASE, MITOCHONDRIAL"/>
    <property type="match status" value="1"/>
</dbReference>
<dbReference type="EMBL" id="MZXV01000070">
    <property type="protein sequence ID" value="PZV34668.1"/>
    <property type="molecule type" value="Genomic_DNA"/>
</dbReference>
<dbReference type="Proteomes" id="UP000248616">
    <property type="component" value="Unassembled WGS sequence"/>
</dbReference>
<dbReference type="InterPro" id="IPR036188">
    <property type="entry name" value="FAD/NAD-bd_sf"/>
</dbReference>
<keyword evidence="7" id="KW-0808">Transferase</keyword>
<evidence type="ECO:0000259" key="6">
    <source>
        <dbReference type="Pfam" id="PF17806"/>
    </source>
</evidence>
<dbReference type="SUPFAM" id="SSF51905">
    <property type="entry name" value="FAD/NAD(P)-binding domain"/>
    <property type="match status" value="1"/>
</dbReference>
<dbReference type="InterPro" id="IPR023753">
    <property type="entry name" value="FAD/NAD-binding_dom"/>
</dbReference>
<dbReference type="Gene3D" id="3.10.20.440">
    <property type="entry name" value="2Fe-2S iron-sulphur cluster binding domain, sarcosine oxidase, alpha subunit, N-terminal domain"/>
    <property type="match status" value="1"/>
</dbReference>
<reference evidence="8" key="1">
    <citation type="submission" date="2017-03" db="EMBL/GenBank/DDBJ databases">
        <authorList>
            <person name="Safronova V.I."/>
            <person name="Sazanova A.L."/>
            <person name="Chirak E.R."/>
        </authorList>
    </citation>
    <scope>NUCLEOTIDE SEQUENCE [LARGE SCALE GENOMIC DNA]</scope>
    <source>
        <strain evidence="8">Ach-343</strain>
    </source>
</reference>
<comment type="similarity">
    <text evidence="1">Belongs to the GcvT family.</text>
</comment>
<organism evidence="7 8">
    <name type="scientific">Mesorhizobium kowhaii</name>
    <dbReference type="NCBI Taxonomy" id="1300272"/>
    <lineage>
        <taxon>Bacteria</taxon>
        <taxon>Pseudomonadati</taxon>
        <taxon>Pseudomonadota</taxon>
        <taxon>Alphaproteobacteria</taxon>
        <taxon>Hyphomicrobiales</taxon>
        <taxon>Phyllobacteriaceae</taxon>
        <taxon>Mesorhizobium</taxon>
    </lineage>
</organism>
<dbReference type="GO" id="GO:0016491">
    <property type="term" value="F:oxidoreductase activity"/>
    <property type="evidence" value="ECO:0007669"/>
    <property type="project" value="UniProtKB-KW"/>
</dbReference>
<dbReference type="Pfam" id="PF17806">
    <property type="entry name" value="SO_alpha_A3"/>
    <property type="match status" value="1"/>
</dbReference>
<keyword evidence="2" id="KW-0560">Oxidoreductase</keyword>
<feature type="domain" description="FAD/NAD(P)-binding" evidence="4">
    <location>
        <begin position="168"/>
        <end position="416"/>
    </location>
</feature>
<dbReference type="Pfam" id="PF01571">
    <property type="entry name" value="GCV_T"/>
    <property type="match status" value="1"/>
</dbReference>
<dbReference type="InterPro" id="IPR013977">
    <property type="entry name" value="GcvT_C"/>
</dbReference>
<evidence type="ECO:0000256" key="2">
    <source>
        <dbReference type="ARBA" id="ARBA00023002"/>
    </source>
</evidence>
<evidence type="ECO:0000313" key="8">
    <source>
        <dbReference type="Proteomes" id="UP000248616"/>
    </source>
</evidence>
<dbReference type="OrthoDB" id="5287468at2"/>
<dbReference type="InterPro" id="IPR006222">
    <property type="entry name" value="GCVT_N"/>
</dbReference>
<dbReference type="Pfam" id="PF13510">
    <property type="entry name" value="Fer2_4"/>
    <property type="match status" value="1"/>
</dbReference>
<keyword evidence="7" id="KW-0489">Methyltransferase</keyword>
<dbReference type="InterPro" id="IPR041117">
    <property type="entry name" value="SoxA_A3"/>
</dbReference>
<evidence type="ECO:0000259" key="4">
    <source>
        <dbReference type="Pfam" id="PF07992"/>
    </source>
</evidence>
<dbReference type="InterPro" id="IPR029043">
    <property type="entry name" value="GcvT/YgfZ_C"/>
</dbReference>
<dbReference type="Pfam" id="PF08669">
    <property type="entry name" value="GCV_T_C"/>
    <property type="match status" value="1"/>
</dbReference>
<sequence>MTERLPLPWGSRLDRTQKIRFDFDGRALEGFAGDCIASAMAGANRWILSRSFKYHRPRGILTMAGQDANTLVQLPDEPNVRADLRPITAGLQVTAQNVHGTAEHDGGAVLDRLGRFMPVGFYYRSFFRPGAKSWLKFWEPMIRKSAGLGKVDLAADHGHYIKENLHTDVLVVGAGPAGLSAAIKAAEAGAQVLLVDLNPEPGGALTYARFGLETAEAEATLRTLRDAVQKLGNLRVLTGATCNGWFADNWLPVLQGETLYRVRARQVVVAAGSHEQPLVFRNNDLPGILLSSAAQRLMRLYAVRPGQRGVVFAGNRDGYLTALDLLDAGVPLVAVLDPAADTSSKILAQRLVERGVRIIPNVAVTEALGTGGNRHIRAIRFCTPEHGMQLLECDHLVVAAGYTPCYQLPLQAGAKLGFDEASRQFVLSNLPEAFHVAGSAAGFFDLKSVLRSGEVAGAAAAQGAGHASVRSDIIPDASAPEMNYLQELSAHPKGRDFVDFDEDLQIKDIKNAVSDGYRELELVKRYSTVGMGPSQGRHSALATARIVAQETGRKVGEVGITTSRPPFGPEKLGLLAGPNHVPYRHTAIHAEHVAGAAKMTPVGAWWRPLYYAGNRDVRKAISDEVKLVRDKVGTLDVSTLGKLAIRGADAGAFLDRIYTMAHARQPVGRVRYCLMLNDMGSVIDDGVAFRLSETEFYVTATTGAVARVFTEMVFLNTQWGMRVDIQNVTAAFAAINVTGPSARKVIEALGGDIDLSADGFPYLNGRSGVIGGCPAHIMRIGFTGELSYELHVPQSFGAALWRKLLEVGAPFGLQPYGLEASRILRLEKGHIIIGQDTDALSTPDELAMGWALSKAKTRYVGKTAIEARGRLGLKRKLCGFELPEGHGIRLAESCLVLRDGRPVGFVTSICFSPTLGKWIGLAYADPRDATPGSSLRIRGLCGKEVRAEVVPVPFYDPENQRQEM</sequence>
<dbReference type="InterPro" id="IPR041854">
    <property type="entry name" value="BFD-like_2Fe2S-bd_dom_sf"/>
</dbReference>
<dbReference type="InterPro" id="IPR042204">
    <property type="entry name" value="2Fe-2S-bd_N"/>
</dbReference>
<evidence type="ECO:0000259" key="5">
    <source>
        <dbReference type="Pfam" id="PF08669"/>
    </source>
</evidence>
<dbReference type="PRINTS" id="PR00469">
    <property type="entry name" value="PNDRDTASEII"/>
</dbReference>
<dbReference type="RefSeq" id="WP_111547984.1">
    <property type="nucleotide sequence ID" value="NZ_MZXV01000070.1"/>
</dbReference>
<dbReference type="PRINTS" id="PR00368">
    <property type="entry name" value="FADPNR"/>
</dbReference>
<dbReference type="SUPFAM" id="SSF103025">
    <property type="entry name" value="Folate-binding domain"/>
    <property type="match status" value="1"/>
</dbReference>
<dbReference type="GO" id="GO:0032259">
    <property type="term" value="P:methylation"/>
    <property type="evidence" value="ECO:0007669"/>
    <property type="project" value="UniProtKB-KW"/>
</dbReference>